<dbReference type="Pfam" id="PF00239">
    <property type="entry name" value="Resolvase"/>
    <property type="match status" value="1"/>
</dbReference>
<dbReference type="InterPro" id="IPR050639">
    <property type="entry name" value="SSR_resolvase"/>
</dbReference>
<dbReference type="Gene3D" id="3.40.50.1390">
    <property type="entry name" value="Resolvase, N-terminal catalytic domain"/>
    <property type="match status" value="1"/>
</dbReference>
<feature type="domain" description="Recombinase" evidence="2">
    <location>
        <begin position="161"/>
        <end position="281"/>
    </location>
</feature>
<dbReference type="Proteomes" id="UP000503278">
    <property type="component" value="Chromosome"/>
</dbReference>
<reference evidence="3 4" key="1">
    <citation type="submission" date="2020-04" db="EMBL/GenBank/DDBJ databases">
        <title>Genome sequencing of novel species.</title>
        <authorList>
            <person name="Heo J."/>
            <person name="Kim S.-J."/>
            <person name="Kim J.-S."/>
            <person name="Hong S.-B."/>
            <person name="Kwon S.-W."/>
        </authorList>
    </citation>
    <scope>NUCLEOTIDE SEQUENCE [LARGE SCALE GENOMIC DNA]</scope>
    <source>
        <strain evidence="3 4">F39-2</strain>
    </source>
</reference>
<gene>
    <name evidence="3" type="ORF">HH214_10580</name>
</gene>
<dbReference type="PANTHER" id="PTHR30461">
    <property type="entry name" value="DNA-INVERTASE FROM LAMBDOID PROPHAGE"/>
    <property type="match status" value="1"/>
</dbReference>
<proteinExistence type="predicted"/>
<dbReference type="RefSeq" id="WP_169607499.1">
    <property type="nucleotide sequence ID" value="NZ_CP051682.1"/>
</dbReference>
<accession>A0A7L5E7D3</accession>
<dbReference type="InterPro" id="IPR038109">
    <property type="entry name" value="DNA_bind_recomb_sf"/>
</dbReference>
<keyword evidence="4" id="KW-1185">Reference proteome</keyword>
<dbReference type="InterPro" id="IPR006119">
    <property type="entry name" value="Resolv_N"/>
</dbReference>
<organism evidence="3 4">
    <name type="scientific">Mucilaginibacter robiniae</name>
    <dbReference type="NCBI Taxonomy" id="2728022"/>
    <lineage>
        <taxon>Bacteria</taxon>
        <taxon>Pseudomonadati</taxon>
        <taxon>Bacteroidota</taxon>
        <taxon>Sphingobacteriia</taxon>
        <taxon>Sphingobacteriales</taxon>
        <taxon>Sphingobacteriaceae</taxon>
        <taxon>Mucilaginibacter</taxon>
    </lineage>
</organism>
<sequence>MEDKKRVGIWIRVSTDMQVKDDSPEHHERRARYYVESRDWQVEEVYRLEAVSGKTVMNHPEAQRMLQDLRSGRITGLVFSKLARLARSTKELLEFAEIFRREGADLVSLAEQIDTSTPAGRLFFTIVAAMAEWEREEISSRVAASVPIRAKMGKPLGGQASFGYKWHDKNIVIDEKEAPVRKLMYEIFLDCQRKKTTAERLNDLGHRTRNGSRFSDTTVDRLLRDTTAKGQRLANHTKSVGEGKQWITKPQQEWVIVPCAAIISVELWEKCNAILEEQLSKRARKGRISEYLLAGYVKCTCGTSMYVFSTAKKFTCKNCKNNVKVADMDEIYQQVLKGYLNDIEPKMYVEELEKAIAEKEYLLTTSTKKRAQLRKKMDDLVPLRVSGDLDKEHFAAIYQPIVAQVHQLDKSIPELQAQIDFERIQLNSTDHVLKEAKGLYESWTKMLFPEKRAIIETITEYITVGQDTIDVGILHLSPSSKLTSQHQFMGSWKLPT</sequence>
<dbReference type="PANTHER" id="PTHR30461:SF23">
    <property type="entry name" value="DNA RECOMBINASE-RELATED"/>
    <property type="match status" value="1"/>
</dbReference>
<dbReference type="SMART" id="SM00857">
    <property type="entry name" value="Resolvase"/>
    <property type="match status" value="1"/>
</dbReference>
<dbReference type="KEGG" id="mrob:HH214_10580"/>
<dbReference type="GO" id="GO:0000150">
    <property type="term" value="F:DNA strand exchange activity"/>
    <property type="evidence" value="ECO:0007669"/>
    <property type="project" value="InterPro"/>
</dbReference>
<dbReference type="EMBL" id="CP051682">
    <property type="protein sequence ID" value="QJD96276.1"/>
    <property type="molecule type" value="Genomic_DNA"/>
</dbReference>
<feature type="domain" description="Resolvase/invertase-type recombinase catalytic" evidence="1">
    <location>
        <begin position="6"/>
        <end position="153"/>
    </location>
</feature>
<evidence type="ECO:0000259" key="1">
    <source>
        <dbReference type="PROSITE" id="PS51736"/>
    </source>
</evidence>
<dbReference type="AlphaFoldDB" id="A0A7L5E7D3"/>
<dbReference type="InterPro" id="IPR036162">
    <property type="entry name" value="Resolvase-like_N_sf"/>
</dbReference>
<dbReference type="SUPFAM" id="SSF53041">
    <property type="entry name" value="Resolvase-like"/>
    <property type="match status" value="1"/>
</dbReference>
<dbReference type="CDD" id="cd00338">
    <property type="entry name" value="Ser_Recombinase"/>
    <property type="match status" value="1"/>
</dbReference>
<dbReference type="Pfam" id="PF07508">
    <property type="entry name" value="Recombinase"/>
    <property type="match status" value="1"/>
</dbReference>
<evidence type="ECO:0000313" key="4">
    <source>
        <dbReference type="Proteomes" id="UP000503278"/>
    </source>
</evidence>
<protein>
    <submittedName>
        <fullName evidence="3">Recombinase family protein</fullName>
    </submittedName>
</protein>
<dbReference type="InterPro" id="IPR011109">
    <property type="entry name" value="DNA_bind_recombinase_dom"/>
</dbReference>
<dbReference type="Gene3D" id="3.90.1750.20">
    <property type="entry name" value="Putative Large Serine Recombinase, Chain B, Domain 2"/>
    <property type="match status" value="1"/>
</dbReference>
<name>A0A7L5E7D3_9SPHI</name>
<dbReference type="GO" id="GO:0003677">
    <property type="term" value="F:DNA binding"/>
    <property type="evidence" value="ECO:0007669"/>
    <property type="project" value="InterPro"/>
</dbReference>
<evidence type="ECO:0000313" key="3">
    <source>
        <dbReference type="EMBL" id="QJD96276.1"/>
    </source>
</evidence>
<evidence type="ECO:0000259" key="2">
    <source>
        <dbReference type="PROSITE" id="PS51737"/>
    </source>
</evidence>
<dbReference type="PROSITE" id="PS51737">
    <property type="entry name" value="RECOMBINASE_DNA_BIND"/>
    <property type="match status" value="1"/>
</dbReference>
<dbReference type="PROSITE" id="PS51736">
    <property type="entry name" value="RECOMBINASES_3"/>
    <property type="match status" value="1"/>
</dbReference>